<dbReference type="AlphaFoldDB" id="A0A1F6TRX0"/>
<proteinExistence type="predicted"/>
<feature type="modified residue" description="4-aspartylphosphate" evidence="2">
    <location>
        <position position="54"/>
    </location>
</feature>
<keyword evidence="1 2" id="KW-0597">Phosphoprotein</keyword>
<protein>
    <submittedName>
        <fullName evidence="4">Two-component system response regulator</fullName>
    </submittedName>
</protein>
<dbReference type="PANTHER" id="PTHR44591">
    <property type="entry name" value="STRESS RESPONSE REGULATOR PROTEIN 1"/>
    <property type="match status" value="1"/>
</dbReference>
<accession>A0A1F6TRX0</accession>
<evidence type="ECO:0000313" key="4">
    <source>
        <dbReference type="EMBL" id="OGI47898.1"/>
    </source>
</evidence>
<dbReference type="InterPro" id="IPR050595">
    <property type="entry name" value="Bact_response_regulator"/>
</dbReference>
<dbReference type="Proteomes" id="UP000178885">
    <property type="component" value="Unassembled WGS sequence"/>
</dbReference>
<dbReference type="EMBL" id="MFSU01000042">
    <property type="protein sequence ID" value="OGI47898.1"/>
    <property type="molecule type" value="Genomic_DNA"/>
</dbReference>
<dbReference type="Pfam" id="PF00072">
    <property type="entry name" value="Response_reg"/>
    <property type="match status" value="1"/>
</dbReference>
<evidence type="ECO:0000256" key="1">
    <source>
        <dbReference type="ARBA" id="ARBA00022553"/>
    </source>
</evidence>
<comment type="caution">
    <text evidence="4">The sequence shown here is derived from an EMBL/GenBank/DDBJ whole genome shotgun (WGS) entry which is preliminary data.</text>
</comment>
<feature type="domain" description="Response regulatory" evidence="3">
    <location>
        <begin position="5"/>
        <end position="120"/>
    </location>
</feature>
<dbReference type="InterPro" id="IPR001789">
    <property type="entry name" value="Sig_transdc_resp-reg_receiver"/>
</dbReference>
<name>A0A1F6TRX0_9PROT</name>
<reference evidence="4 5" key="1">
    <citation type="journal article" date="2016" name="Nat. Commun.">
        <title>Thousands of microbial genomes shed light on interconnected biogeochemical processes in an aquifer system.</title>
        <authorList>
            <person name="Anantharaman K."/>
            <person name="Brown C.T."/>
            <person name="Hug L.A."/>
            <person name="Sharon I."/>
            <person name="Castelle C.J."/>
            <person name="Probst A.J."/>
            <person name="Thomas B.C."/>
            <person name="Singh A."/>
            <person name="Wilkins M.J."/>
            <person name="Karaoz U."/>
            <person name="Brodie E.L."/>
            <person name="Williams K.H."/>
            <person name="Hubbard S.S."/>
            <person name="Banfield J.F."/>
        </authorList>
    </citation>
    <scope>NUCLEOTIDE SEQUENCE [LARGE SCALE GENOMIC DNA]</scope>
</reference>
<gene>
    <name evidence="4" type="ORF">A2151_03315</name>
</gene>
<dbReference type="STRING" id="1817760.A2151_03315"/>
<dbReference type="Gene3D" id="3.40.50.2300">
    <property type="match status" value="1"/>
</dbReference>
<dbReference type="GO" id="GO:0000160">
    <property type="term" value="P:phosphorelay signal transduction system"/>
    <property type="evidence" value="ECO:0007669"/>
    <property type="project" value="InterPro"/>
</dbReference>
<evidence type="ECO:0000259" key="3">
    <source>
        <dbReference type="PROSITE" id="PS50110"/>
    </source>
</evidence>
<dbReference type="SMART" id="SM00448">
    <property type="entry name" value="REC"/>
    <property type="match status" value="1"/>
</dbReference>
<dbReference type="PANTHER" id="PTHR44591:SF20">
    <property type="entry name" value="PROTEIN PILH"/>
    <property type="match status" value="1"/>
</dbReference>
<evidence type="ECO:0000256" key="2">
    <source>
        <dbReference type="PROSITE-ProRule" id="PRU00169"/>
    </source>
</evidence>
<sequence>MAIKKILVVDDSATDLKNLERIVSEAGYTVLTATSGKEAVAKSKSDRPDAVLLDIIMDDMNGFQACRTITSDADTKDIPVVLVSSKGEKTDKVWGAENGAKGYITKPFTAQQVIDQLRAL</sequence>
<dbReference type="InterPro" id="IPR011006">
    <property type="entry name" value="CheY-like_superfamily"/>
</dbReference>
<organism evidence="4 5">
    <name type="scientific">Candidatus Muproteobacteria bacterium RBG_16_65_34</name>
    <dbReference type="NCBI Taxonomy" id="1817760"/>
    <lineage>
        <taxon>Bacteria</taxon>
        <taxon>Pseudomonadati</taxon>
        <taxon>Pseudomonadota</taxon>
        <taxon>Candidatus Muproteobacteria</taxon>
    </lineage>
</organism>
<evidence type="ECO:0000313" key="5">
    <source>
        <dbReference type="Proteomes" id="UP000178885"/>
    </source>
</evidence>
<dbReference type="PROSITE" id="PS50110">
    <property type="entry name" value="RESPONSE_REGULATORY"/>
    <property type="match status" value="1"/>
</dbReference>
<dbReference type="SUPFAM" id="SSF52172">
    <property type="entry name" value="CheY-like"/>
    <property type="match status" value="1"/>
</dbReference>